<dbReference type="RefSeq" id="WP_382398032.1">
    <property type="nucleotide sequence ID" value="NZ_JBHSWH010000001.1"/>
</dbReference>
<dbReference type="InterPro" id="IPR041698">
    <property type="entry name" value="Methyltransf_25"/>
</dbReference>
<gene>
    <name evidence="3" type="ORF">ACFQDH_02165</name>
</gene>
<evidence type="ECO:0000256" key="1">
    <source>
        <dbReference type="SAM" id="MobiDB-lite"/>
    </source>
</evidence>
<protein>
    <submittedName>
        <fullName evidence="3">Class I SAM-dependent methyltransferase</fullName>
        <ecNumber evidence="3">2.1.1.-</ecNumber>
    </submittedName>
</protein>
<proteinExistence type="predicted"/>
<dbReference type="Pfam" id="PF13649">
    <property type="entry name" value="Methyltransf_25"/>
    <property type="match status" value="1"/>
</dbReference>
<comment type="caution">
    <text evidence="3">The sequence shown here is derived from an EMBL/GenBank/DDBJ whole genome shotgun (WGS) entry which is preliminary data.</text>
</comment>
<dbReference type="Gene3D" id="3.40.50.150">
    <property type="entry name" value="Vaccinia Virus protein VP39"/>
    <property type="match status" value="1"/>
</dbReference>
<evidence type="ECO:0000259" key="2">
    <source>
        <dbReference type="Pfam" id="PF13649"/>
    </source>
</evidence>
<feature type="domain" description="Methyltransferase" evidence="2">
    <location>
        <begin position="51"/>
        <end position="145"/>
    </location>
</feature>
<evidence type="ECO:0000313" key="4">
    <source>
        <dbReference type="Proteomes" id="UP001596298"/>
    </source>
</evidence>
<name>A0ABW2ABA9_9MICO</name>
<accession>A0ABW2ABA9</accession>
<dbReference type="PANTHER" id="PTHR42912:SF93">
    <property type="entry name" value="N6-ADENOSINE-METHYLTRANSFERASE TMT1A"/>
    <property type="match status" value="1"/>
</dbReference>
<dbReference type="InterPro" id="IPR050508">
    <property type="entry name" value="Methyltransf_Superfamily"/>
</dbReference>
<feature type="region of interest" description="Disordered" evidence="1">
    <location>
        <begin position="1"/>
        <end position="22"/>
    </location>
</feature>
<sequence length="237" mass="26365">MTQADSPFPAIPSPNIWNSPDTYETENRGVDPDGAIWAAMRQVRDWQDADVLDVGCGSGFHLPFFARTARSVIGVEPHPPLVAAAQDRVLRDGIEASVEVRAGGAEALPVQADPIDVAHARWAYFFGAGCEPGLAELERVMRPGGVAFVIDNDASQSTFGSWFRRALPSYDPVGVERFWRRVGFTSAPVAMRWEFATRADFEAVVQIEFTPEHADRILAEHERTGVDYAVFVRWRRY</sequence>
<reference evidence="4" key="1">
    <citation type="journal article" date="2019" name="Int. J. Syst. Evol. Microbiol.">
        <title>The Global Catalogue of Microorganisms (GCM) 10K type strain sequencing project: providing services to taxonomists for standard genome sequencing and annotation.</title>
        <authorList>
            <consortium name="The Broad Institute Genomics Platform"/>
            <consortium name="The Broad Institute Genome Sequencing Center for Infectious Disease"/>
            <person name="Wu L."/>
            <person name="Ma J."/>
        </authorList>
    </citation>
    <scope>NUCLEOTIDE SEQUENCE [LARGE SCALE GENOMIC DNA]</scope>
    <source>
        <strain evidence="4">CCUG 58127</strain>
    </source>
</reference>
<dbReference type="Proteomes" id="UP001596298">
    <property type="component" value="Unassembled WGS sequence"/>
</dbReference>
<dbReference type="GO" id="GO:0032259">
    <property type="term" value="P:methylation"/>
    <property type="evidence" value="ECO:0007669"/>
    <property type="project" value="UniProtKB-KW"/>
</dbReference>
<keyword evidence="4" id="KW-1185">Reference proteome</keyword>
<keyword evidence="3" id="KW-0489">Methyltransferase</keyword>
<dbReference type="SUPFAM" id="SSF53335">
    <property type="entry name" value="S-adenosyl-L-methionine-dependent methyltransferases"/>
    <property type="match status" value="1"/>
</dbReference>
<dbReference type="CDD" id="cd02440">
    <property type="entry name" value="AdoMet_MTases"/>
    <property type="match status" value="1"/>
</dbReference>
<dbReference type="EMBL" id="JBHSWH010000001">
    <property type="protein sequence ID" value="MFC6704106.1"/>
    <property type="molecule type" value="Genomic_DNA"/>
</dbReference>
<dbReference type="PANTHER" id="PTHR42912">
    <property type="entry name" value="METHYLTRANSFERASE"/>
    <property type="match status" value="1"/>
</dbReference>
<evidence type="ECO:0000313" key="3">
    <source>
        <dbReference type="EMBL" id="MFC6704106.1"/>
    </source>
</evidence>
<dbReference type="GO" id="GO:0008168">
    <property type="term" value="F:methyltransferase activity"/>
    <property type="evidence" value="ECO:0007669"/>
    <property type="project" value="UniProtKB-KW"/>
</dbReference>
<organism evidence="3 4">
    <name type="scientific">Flexivirga alba</name>
    <dbReference type="NCBI Taxonomy" id="702742"/>
    <lineage>
        <taxon>Bacteria</taxon>
        <taxon>Bacillati</taxon>
        <taxon>Actinomycetota</taxon>
        <taxon>Actinomycetes</taxon>
        <taxon>Micrococcales</taxon>
        <taxon>Dermacoccaceae</taxon>
        <taxon>Flexivirga</taxon>
    </lineage>
</organism>
<dbReference type="EC" id="2.1.1.-" evidence="3"/>
<keyword evidence="3" id="KW-0808">Transferase</keyword>
<dbReference type="InterPro" id="IPR029063">
    <property type="entry name" value="SAM-dependent_MTases_sf"/>
</dbReference>